<dbReference type="CDD" id="cd00198">
    <property type="entry name" value="vWFA"/>
    <property type="match status" value="1"/>
</dbReference>
<evidence type="ECO:0000313" key="3">
    <source>
        <dbReference type="Proteomes" id="UP000191153"/>
    </source>
</evidence>
<dbReference type="Pfam" id="PF01882">
    <property type="entry name" value="DUF58"/>
    <property type="match status" value="1"/>
</dbReference>
<gene>
    <name evidence="2" type="ORF">SAMN02745174_01362</name>
</gene>
<sequence length="270" mass="31602">MDKNQLLKKIREIEIKSTILANTIFAGEYHSCLKGNGMEFSEIRRYSPGDDVKKIDWKVTAKQKKAYVKEFVEERELPVFLLVDMSYSDNFEDKRNLISELVASLAFSANKNGDRVGGLFFTEKVEKIIPLRKGKKHILSLVENLLTYKTKYKGTDIKEALRYFGKMFKKRGIVFVISDFLDEGYERDLKMLQRRHEVISIEIRDRKYEKLPKGAIFTLEDSESGEEIIVENIGRELSLEGVNLKGGIKIYTDEDYVIKLSNYFRRRRRR</sequence>
<accession>A0A1T4MXF8</accession>
<dbReference type="InterPro" id="IPR036465">
    <property type="entry name" value="vWFA_dom_sf"/>
</dbReference>
<dbReference type="AlphaFoldDB" id="A0A1T4MXF8"/>
<name>A0A1T4MXF8_9FUSO</name>
<protein>
    <recommendedName>
        <fullName evidence="1">VWFA domain-containing protein</fullName>
    </recommendedName>
</protein>
<dbReference type="RefSeq" id="WP_078693856.1">
    <property type="nucleotide sequence ID" value="NZ_FUWX01000009.1"/>
</dbReference>
<dbReference type="SUPFAM" id="SSF53300">
    <property type="entry name" value="vWA-like"/>
    <property type="match status" value="1"/>
</dbReference>
<dbReference type="Gene3D" id="3.40.50.410">
    <property type="entry name" value="von Willebrand factor, type A domain"/>
    <property type="match status" value="1"/>
</dbReference>
<dbReference type="Proteomes" id="UP000191153">
    <property type="component" value="Unassembled WGS sequence"/>
</dbReference>
<dbReference type="SMART" id="SM00327">
    <property type="entry name" value="VWA"/>
    <property type="match status" value="1"/>
</dbReference>
<organism evidence="2 3">
    <name type="scientific">Cetobacterium ceti</name>
    <dbReference type="NCBI Taxonomy" id="180163"/>
    <lineage>
        <taxon>Bacteria</taxon>
        <taxon>Fusobacteriati</taxon>
        <taxon>Fusobacteriota</taxon>
        <taxon>Fusobacteriia</taxon>
        <taxon>Fusobacteriales</taxon>
        <taxon>Fusobacteriaceae</taxon>
        <taxon>Cetobacterium</taxon>
    </lineage>
</organism>
<keyword evidence="3" id="KW-1185">Reference proteome</keyword>
<dbReference type="InterPro" id="IPR002035">
    <property type="entry name" value="VWF_A"/>
</dbReference>
<dbReference type="PANTHER" id="PTHR33608">
    <property type="entry name" value="BLL2464 PROTEIN"/>
    <property type="match status" value="1"/>
</dbReference>
<evidence type="ECO:0000313" key="2">
    <source>
        <dbReference type="EMBL" id="SJZ71534.1"/>
    </source>
</evidence>
<dbReference type="OrthoDB" id="9776116at2"/>
<dbReference type="EMBL" id="FUWX01000009">
    <property type="protein sequence ID" value="SJZ71534.1"/>
    <property type="molecule type" value="Genomic_DNA"/>
</dbReference>
<feature type="domain" description="VWFA" evidence="1">
    <location>
        <begin position="76"/>
        <end position="238"/>
    </location>
</feature>
<reference evidence="2 3" key="1">
    <citation type="submission" date="2017-02" db="EMBL/GenBank/DDBJ databases">
        <authorList>
            <person name="Peterson S.W."/>
        </authorList>
    </citation>
    <scope>NUCLEOTIDE SEQUENCE [LARGE SCALE GENOMIC DNA]</scope>
    <source>
        <strain evidence="2 3">ATCC 700028</strain>
    </source>
</reference>
<evidence type="ECO:0000259" key="1">
    <source>
        <dbReference type="SMART" id="SM00327"/>
    </source>
</evidence>
<proteinExistence type="predicted"/>
<dbReference type="PANTHER" id="PTHR33608:SF6">
    <property type="entry name" value="BLL2464 PROTEIN"/>
    <property type="match status" value="1"/>
</dbReference>
<dbReference type="InterPro" id="IPR002881">
    <property type="entry name" value="DUF58"/>
</dbReference>
<dbReference type="STRING" id="180163.SAMN02745174_01362"/>